<dbReference type="EMBL" id="BK032697">
    <property type="protein sequence ID" value="DAF55699.1"/>
    <property type="molecule type" value="Genomic_DNA"/>
</dbReference>
<sequence>MARLTQEQWTAARADFEIAGLSVTEIAGKYRLDKAAVSRRAKKEEWQAGKSQPLSTRKASAIIELVECEAQSQQAKLNSVERAVFDRVVADDVAFRLQNDADMEAVREHAMSLLPLIEKPLDAKLLMETLRIQREARLGKVPDTMVQVNNGMSGIDALHMKRLGDGR</sequence>
<accession>A0A8S5SY42</accession>
<organism evidence="1">
    <name type="scientific">Podoviridae sp. ctylN24</name>
    <dbReference type="NCBI Taxonomy" id="2827756"/>
    <lineage>
        <taxon>Viruses</taxon>
        <taxon>Duplodnaviria</taxon>
        <taxon>Heunggongvirae</taxon>
        <taxon>Uroviricota</taxon>
        <taxon>Caudoviricetes</taxon>
    </lineage>
</organism>
<evidence type="ECO:0000313" key="1">
    <source>
        <dbReference type="EMBL" id="DAF55699.1"/>
    </source>
</evidence>
<proteinExistence type="predicted"/>
<name>A0A8S5SY42_9CAUD</name>
<reference evidence="1" key="1">
    <citation type="journal article" date="2021" name="Proc. Natl. Acad. Sci. U.S.A.">
        <title>A Catalog of Tens of Thousands of Viruses from Human Metagenomes Reveals Hidden Associations with Chronic Diseases.</title>
        <authorList>
            <person name="Tisza M.J."/>
            <person name="Buck C.B."/>
        </authorList>
    </citation>
    <scope>NUCLEOTIDE SEQUENCE</scope>
    <source>
        <strain evidence="1">CtylN24</strain>
    </source>
</reference>
<protein>
    <submittedName>
        <fullName evidence="1">Helix-turn-helix, Psq domain</fullName>
    </submittedName>
</protein>